<name>A0A0H5DRB6_9BACT</name>
<evidence type="ECO:0000313" key="4">
    <source>
        <dbReference type="Proteomes" id="UP000220251"/>
    </source>
</evidence>
<dbReference type="EMBL" id="CWGJ01000025">
    <property type="protein sequence ID" value="CRX39117.1"/>
    <property type="molecule type" value="Genomic_DNA"/>
</dbReference>
<dbReference type="PANTHER" id="PTHR30203">
    <property type="entry name" value="OUTER MEMBRANE CATION EFFLUX PROTEIN"/>
    <property type="match status" value="1"/>
</dbReference>
<feature type="chain" id="PRO_5005218596" evidence="2">
    <location>
        <begin position="23"/>
        <end position="467"/>
    </location>
</feature>
<dbReference type="InterPro" id="IPR003423">
    <property type="entry name" value="OMP_efflux"/>
</dbReference>
<dbReference type="OrthoDB" id="9770517at2"/>
<dbReference type="Pfam" id="PF02321">
    <property type="entry name" value="OEP"/>
    <property type="match status" value="2"/>
</dbReference>
<dbReference type="InterPro" id="IPR010131">
    <property type="entry name" value="MdtP/NodT-like"/>
</dbReference>
<dbReference type="Gene3D" id="2.20.200.10">
    <property type="entry name" value="Outer membrane efflux proteins (OEP)"/>
    <property type="match status" value="1"/>
</dbReference>
<dbReference type="Proteomes" id="UP000220251">
    <property type="component" value="Unassembled WGS sequence"/>
</dbReference>
<accession>A0A0H5DRB6</accession>
<dbReference type="PANTHER" id="PTHR30203:SF33">
    <property type="entry name" value="BLR4455 PROTEIN"/>
    <property type="match status" value="1"/>
</dbReference>
<reference evidence="4" key="1">
    <citation type="submission" date="2015-06" db="EMBL/GenBank/DDBJ databases">
        <authorList>
            <person name="Bertelli C."/>
        </authorList>
    </citation>
    <scope>NUCLEOTIDE SEQUENCE [LARGE SCALE GENOMIC DNA]</scope>
    <source>
        <strain evidence="4">CRIB-30</strain>
    </source>
</reference>
<comment type="similarity">
    <text evidence="1">Belongs to the outer membrane factor (OMF) (TC 1.B.17) family.</text>
</comment>
<organism evidence="3 4">
    <name type="scientific">Estrella lausannensis</name>
    <dbReference type="NCBI Taxonomy" id="483423"/>
    <lineage>
        <taxon>Bacteria</taxon>
        <taxon>Pseudomonadati</taxon>
        <taxon>Chlamydiota</taxon>
        <taxon>Chlamydiia</taxon>
        <taxon>Parachlamydiales</taxon>
        <taxon>Candidatus Criblamydiaceae</taxon>
        <taxon>Estrella</taxon>
    </lineage>
</organism>
<keyword evidence="2" id="KW-0732">Signal</keyword>
<proteinExistence type="inferred from homology"/>
<evidence type="ECO:0000256" key="2">
    <source>
        <dbReference type="SAM" id="SignalP"/>
    </source>
</evidence>
<dbReference type="AlphaFoldDB" id="A0A0H5DRB6"/>
<evidence type="ECO:0000313" key="3">
    <source>
        <dbReference type="EMBL" id="CRX39117.1"/>
    </source>
</evidence>
<dbReference type="Gene3D" id="1.20.1600.10">
    <property type="entry name" value="Outer membrane efflux proteins (OEP)"/>
    <property type="match status" value="1"/>
</dbReference>
<dbReference type="SUPFAM" id="SSF56954">
    <property type="entry name" value="Outer membrane efflux proteins (OEP)"/>
    <property type="match status" value="1"/>
</dbReference>
<evidence type="ECO:0000256" key="1">
    <source>
        <dbReference type="ARBA" id="ARBA00007613"/>
    </source>
</evidence>
<gene>
    <name evidence="3" type="ORF">ELAC_1792</name>
</gene>
<dbReference type="RefSeq" id="WP_098038968.1">
    <property type="nucleotide sequence ID" value="NZ_CWGJ01000025.1"/>
</dbReference>
<dbReference type="PROSITE" id="PS51257">
    <property type="entry name" value="PROKAR_LIPOPROTEIN"/>
    <property type="match status" value="1"/>
</dbReference>
<protein>
    <submittedName>
        <fullName evidence="3">Outer membrane transport protein</fullName>
    </submittedName>
</protein>
<feature type="signal peptide" evidence="2">
    <location>
        <begin position="1"/>
        <end position="22"/>
    </location>
</feature>
<sequence length="467" mass="53006">MKRQFKISLSLLVLAVGLSSCAVHHRLRSIPLEVEEDAAFQNYEEGQNFDYLWWREFNQPELNAAIESALQGNFTIRQAYSRLYQARAEAKKAYAEKMPEIDLNEKFYLAAGLSTPFHSDGGGAGLLFNPTLSYDIDIFRKLDSGYFSAVMKAFGKEEDLEAARQLIAEMAADAWLTLAEKTTLKKIIERQIEASGKLLKMLERRYVYGESSAFDVCQQRLQLESTKSALIPVQESIRISGYQLDILRGRLPQAHGELDIDIASIELPPFPDMGAPLDLIKRRPDLRALAREVKSLDFDVEEAIADLYPDLSFSAGYWYKSENVLCFLRNGLMDAALSMATPLFDGGKRRAEVAVRYQLLQEGIEEFSGVFLRAVFEVESAAVREKASLQRIEETDEQLKLAMMNLAMAKERYIRGLEDYLTVIAQESFVQQLERVAAEERKQLLSNRAILYRALGRSECQREKADL</sequence>
<dbReference type="GO" id="GO:0015562">
    <property type="term" value="F:efflux transmembrane transporter activity"/>
    <property type="evidence" value="ECO:0007669"/>
    <property type="project" value="InterPro"/>
</dbReference>
<keyword evidence="4" id="KW-1185">Reference proteome</keyword>